<keyword evidence="4" id="KW-1185">Reference proteome</keyword>
<reference evidence="3 4" key="1">
    <citation type="submission" date="2015-12" db="EMBL/GenBank/DDBJ databases">
        <title>The genome of Folsomia candida.</title>
        <authorList>
            <person name="Faddeeva A."/>
            <person name="Derks M.F."/>
            <person name="Anvar Y."/>
            <person name="Smit S."/>
            <person name="Van Straalen N."/>
            <person name="Roelofs D."/>
        </authorList>
    </citation>
    <scope>NUCLEOTIDE SEQUENCE [LARGE SCALE GENOMIC DNA]</scope>
    <source>
        <strain evidence="3 4">VU population</strain>
        <tissue evidence="3">Whole body</tissue>
    </source>
</reference>
<dbReference type="AlphaFoldDB" id="A0A226ESB5"/>
<dbReference type="InterPro" id="IPR007180">
    <property type="entry name" value="DUF382"/>
</dbReference>
<feature type="domain" description="PSP proline-rich" evidence="2">
    <location>
        <begin position="481"/>
        <end position="539"/>
    </location>
</feature>
<dbReference type="OMA" id="KYDQTMR"/>
<feature type="compositionally biased region" description="Basic and acidic residues" evidence="1">
    <location>
        <begin position="737"/>
        <end position="758"/>
    </location>
</feature>
<dbReference type="OrthoDB" id="10260794at2759"/>
<dbReference type="Pfam" id="PF04046">
    <property type="entry name" value="PSP"/>
    <property type="match status" value="1"/>
</dbReference>
<gene>
    <name evidence="3" type="ORF">Fcan01_05982</name>
</gene>
<dbReference type="InterPro" id="IPR052584">
    <property type="entry name" value="U2_snRNP_Complex_Component"/>
</dbReference>
<feature type="compositionally biased region" description="Acidic residues" evidence="1">
    <location>
        <begin position="591"/>
        <end position="618"/>
    </location>
</feature>
<dbReference type="SMART" id="SM00581">
    <property type="entry name" value="PSP"/>
    <property type="match status" value="1"/>
</dbReference>
<dbReference type="InterPro" id="IPR006568">
    <property type="entry name" value="PSP_pro-rich"/>
</dbReference>
<dbReference type="STRING" id="158441.A0A226ESB5"/>
<dbReference type="Pfam" id="PF04037">
    <property type="entry name" value="DUF382"/>
    <property type="match status" value="1"/>
</dbReference>
<evidence type="ECO:0000256" key="1">
    <source>
        <dbReference type="SAM" id="MobiDB-lite"/>
    </source>
</evidence>
<sequence length="785" mass="89184">MDTPGEDSGFGYEDPLNLLEEGSHGISVNLQQNPDESDEGIELNAGFGMNQEEDPLMADNFADNLNFVQEGIIPPHIQLQMAHEQFNLQHQPDQFEELLQQGNFGLGGNLVLPNMNQQQVHLQQDPPGDDNNNDRPDDVNNNTTDPNLRQQQQLILEQRLQQQQQIAQLEQFENDNGEQEEVVNDDNNEVKFDVGGLVDDNDEVEIITNGTTHGKKDKRKKKKKKKKNRVFPTDIVKEETNVENNKQNENIKPDPDVEIEYVAERLELSVFDPMYRAFANVFENFRISDFRKLPDGEKSEDPNLNLKKVPKIDLEEDDADKKDDDKPKLSKRKLKKLTRLSVAELKQVVSRPDVVEMHDVTAKDPKLLVHLKAYRNTVPVPRHWCYKRKYLQGKRGIEKPPFDLPLFIKKTGIMEMRAALAEKEDQKSLKAKMRERVRPKMGKIDIDYQKLHDAFFKWQTKPKMTIHGDLYYEGKEFETRMKDKKPGDLSDDLRTSLGMPIGPNANRVPPPWLIAMQRYGPPPSYPHLKIPGLNAPIPDSCSFGYHAGGWGKPPVDEFGRPLYGDVFGIMTGDASGAAEEEYVDKTLWGELESEEEEESSEEEEEDEKDEDDEKEAPDESGLQTPAEGLQTPSGFSSVPAGLETPESIELRKRRIEQDMEGGDTPAALYTVLPEKRVDRIAGAMMPSTHVYDVIGAAKEKAKPFGVKDSSAVELALDPSELDLVDTAAMEARYEQTLKEKQSYGHGEDLSDMVAEHTAKQKNKRKRQMQQQDVKKGAKKQKEFKF</sequence>
<dbReference type="PANTHER" id="PTHR12785">
    <property type="entry name" value="SPLICING FACTOR 3B"/>
    <property type="match status" value="1"/>
</dbReference>
<feature type="compositionally biased region" description="Basic residues" evidence="1">
    <location>
        <begin position="213"/>
        <end position="229"/>
    </location>
</feature>
<comment type="caution">
    <text evidence="3">The sequence shown here is derived from an EMBL/GenBank/DDBJ whole genome shotgun (WGS) entry which is preliminary data.</text>
</comment>
<accession>A0A226ESB5</accession>
<name>A0A226ESB5_FOLCA</name>
<protein>
    <submittedName>
        <fullName evidence="3">Splicing factor 3B subunit 2</fullName>
    </submittedName>
</protein>
<dbReference type="PANTHER" id="PTHR12785:SF6">
    <property type="entry name" value="SPLICING FACTOR 3B SUBUNIT 2"/>
    <property type="match status" value="1"/>
</dbReference>
<evidence type="ECO:0000313" key="4">
    <source>
        <dbReference type="Proteomes" id="UP000198287"/>
    </source>
</evidence>
<evidence type="ECO:0000313" key="3">
    <source>
        <dbReference type="EMBL" id="OXA60118.1"/>
    </source>
</evidence>
<proteinExistence type="predicted"/>
<feature type="compositionally biased region" description="Basic and acidic residues" evidence="1">
    <location>
        <begin position="772"/>
        <end position="785"/>
    </location>
</feature>
<organism evidence="3 4">
    <name type="scientific">Folsomia candida</name>
    <name type="common">Springtail</name>
    <dbReference type="NCBI Taxonomy" id="158441"/>
    <lineage>
        <taxon>Eukaryota</taxon>
        <taxon>Metazoa</taxon>
        <taxon>Ecdysozoa</taxon>
        <taxon>Arthropoda</taxon>
        <taxon>Hexapoda</taxon>
        <taxon>Collembola</taxon>
        <taxon>Entomobryomorpha</taxon>
        <taxon>Isotomoidea</taxon>
        <taxon>Isotomidae</taxon>
        <taxon>Proisotominae</taxon>
        <taxon>Folsomia</taxon>
    </lineage>
</organism>
<feature type="region of interest" description="Disordered" evidence="1">
    <location>
        <begin position="737"/>
        <end position="785"/>
    </location>
</feature>
<feature type="region of interest" description="Disordered" evidence="1">
    <location>
        <begin position="590"/>
        <end position="661"/>
    </location>
</feature>
<feature type="region of interest" description="Disordered" evidence="1">
    <location>
        <begin position="119"/>
        <end position="146"/>
    </location>
</feature>
<dbReference type="Proteomes" id="UP000198287">
    <property type="component" value="Unassembled WGS sequence"/>
</dbReference>
<feature type="region of interest" description="Disordered" evidence="1">
    <location>
        <begin position="210"/>
        <end position="229"/>
    </location>
</feature>
<dbReference type="EMBL" id="LNIX01000002">
    <property type="protein sequence ID" value="OXA60118.1"/>
    <property type="molecule type" value="Genomic_DNA"/>
</dbReference>
<evidence type="ECO:0000259" key="2">
    <source>
        <dbReference type="SMART" id="SM00581"/>
    </source>
</evidence>
<dbReference type="GO" id="GO:0005689">
    <property type="term" value="C:U12-type spliceosomal complex"/>
    <property type="evidence" value="ECO:0007669"/>
    <property type="project" value="TreeGrafter"/>
</dbReference>